<evidence type="ECO:0000313" key="1">
    <source>
        <dbReference type="Proteomes" id="UP001652661"/>
    </source>
</evidence>
<dbReference type="RefSeq" id="XP_017022912.1">
    <property type="nucleotide sequence ID" value="XM_017167423.2"/>
</dbReference>
<evidence type="ECO:0000313" key="2">
    <source>
        <dbReference type="RefSeq" id="XP_017022912.1"/>
    </source>
</evidence>
<accession>A0A6P4I211</accession>
<reference evidence="2" key="1">
    <citation type="submission" date="2025-08" db="UniProtKB">
        <authorList>
            <consortium name="RefSeq"/>
        </authorList>
    </citation>
    <scope>IDENTIFICATION</scope>
    <source>
        <strain evidence="2">14028-0561.14</strain>
        <tissue evidence="2">Whole fly</tissue>
    </source>
</reference>
<dbReference type="Proteomes" id="UP001652661">
    <property type="component" value="Chromosome 3L"/>
</dbReference>
<sequence length="86" mass="9890">MASEEDEEVYTEDETNEAMSLIQEFELPMSDLHYALKYVRILHHGGDTQNTHKGLEVPKTPVAEIEPPEFDGDNEEILDRFGIRDL</sequence>
<gene>
    <name evidence="2" type="primary">LOC108075140</name>
</gene>
<dbReference type="AlphaFoldDB" id="A0A6P4I211"/>
<proteinExistence type="predicted"/>
<dbReference type="OrthoDB" id="7865045at2759"/>
<protein>
    <submittedName>
        <fullName evidence="2">Uncharacterized protein</fullName>
    </submittedName>
</protein>
<dbReference type="GeneID" id="108075140"/>
<keyword evidence="1" id="KW-1185">Reference proteome</keyword>
<dbReference type="OMA" id="AMFFIRE"/>
<name>A0A6P4I211_DROKI</name>
<organism evidence="1 2">
    <name type="scientific">Drosophila kikkawai</name>
    <name type="common">Fruit fly</name>
    <dbReference type="NCBI Taxonomy" id="30033"/>
    <lineage>
        <taxon>Eukaryota</taxon>
        <taxon>Metazoa</taxon>
        <taxon>Ecdysozoa</taxon>
        <taxon>Arthropoda</taxon>
        <taxon>Hexapoda</taxon>
        <taxon>Insecta</taxon>
        <taxon>Pterygota</taxon>
        <taxon>Neoptera</taxon>
        <taxon>Endopterygota</taxon>
        <taxon>Diptera</taxon>
        <taxon>Brachycera</taxon>
        <taxon>Muscomorpha</taxon>
        <taxon>Ephydroidea</taxon>
        <taxon>Drosophilidae</taxon>
        <taxon>Drosophila</taxon>
        <taxon>Sophophora</taxon>
    </lineage>
</organism>